<organism evidence="4 5">
    <name type="scientific">Uliginosibacterium aquaticum</name>
    <dbReference type="NCBI Taxonomy" id="2731212"/>
    <lineage>
        <taxon>Bacteria</taxon>
        <taxon>Pseudomonadati</taxon>
        <taxon>Pseudomonadota</taxon>
        <taxon>Betaproteobacteria</taxon>
        <taxon>Rhodocyclales</taxon>
        <taxon>Zoogloeaceae</taxon>
        <taxon>Uliginosibacterium</taxon>
    </lineage>
</organism>
<accession>A0ABX2IS12</accession>
<dbReference type="InterPro" id="IPR002022">
    <property type="entry name" value="Pec_lyase"/>
</dbReference>
<evidence type="ECO:0000256" key="1">
    <source>
        <dbReference type="ARBA" id="ARBA00023239"/>
    </source>
</evidence>
<comment type="caution">
    <text evidence="4">The sequence shown here is derived from an EMBL/GenBank/DDBJ whole genome shotgun (WGS) entry which is preliminary data.</text>
</comment>
<feature type="domain" description="Pectate lyase" evidence="3">
    <location>
        <begin position="61"/>
        <end position="359"/>
    </location>
</feature>
<protein>
    <submittedName>
        <fullName evidence="4">Polysaccharide lyase family 1 protein</fullName>
    </submittedName>
</protein>
<reference evidence="4 5" key="1">
    <citation type="submission" date="2020-06" db="EMBL/GenBank/DDBJ databases">
        <title>Draft genome of Uliginosibacterium sp. IMCC34675.</title>
        <authorList>
            <person name="Song J."/>
        </authorList>
    </citation>
    <scope>NUCLEOTIDE SEQUENCE [LARGE SCALE GENOMIC DNA]</scope>
    <source>
        <strain evidence="4 5">IMCC34675</strain>
    </source>
</reference>
<dbReference type="InterPro" id="IPR011050">
    <property type="entry name" value="Pectin_lyase_fold/virulence"/>
</dbReference>
<dbReference type="Gene3D" id="2.160.20.10">
    <property type="entry name" value="Single-stranded right-handed beta-helix, Pectin lyase-like"/>
    <property type="match status" value="1"/>
</dbReference>
<dbReference type="InterPro" id="IPR012334">
    <property type="entry name" value="Pectin_lyas_fold"/>
</dbReference>
<evidence type="ECO:0000259" key="3">
    <source>
        <dbReference type="SMART" id="SM00656"/>
    </source>
</evidence>
<dbReference type="SUPFAM" id="SSF51126">
    <property type="entry name" value="Pectin lyase-like"/>
    <property type="match status" value="1"/>
</dbReference>
<sequence length="434" mass="48468">MAAKERYTYTVTTRQQLLDALKRAGNEPKIIRIQGTINLMTDDSGRELGFKDFADPGYDFEAYKKLVNPHTWNRQPLVNGRPPRIAGPLEEARKRSWNKQKQQVQVLIPSNTTLIGIGSDAKITRGNLYLDKGVENVIIRNIHFEDAYDHFPQWNPGDSYSTTRTAPVVDDFGKNHSVPGCQTEFVDDEHGPHRCNGGRWNSEFDLISIKGAKRVWIDHCSFSDGESLAKTIPNIFTIPYDQPEQKITPHDGLLDITNASDFVTVSNSHFFNHDKSMLVGGSDNQPADEGSLNVTYHHNLFENLRQRQQLVRYGKLHSYNNLFKGSRTDPQYPFAYAFGLGTSARIYSQNNVFEIEGLSDPARLVSLFIVGAALQDQGTLLNGQAVSIVERFNAAQGRAVILTDLGWTPPTPDDLLPPEAVPAYVLKNAGAGKL</sequence>
<dbReference type="PANTHER" id="PTHR31683:SF18">
    <property type="entry name" value="PECTATE LYASE 21-RELATED"/>
    <property type="match status" value="1"/>
</dbReference>
<keyword evidence="1 2" id="KW-0456">Lyase</keyword>
<keyword evidence="2" id="KW-0119">Carbohydrate metabolism</keyword>
<dbReference type="RefSeq" id="WP_170023333.1">
    <property type="nucleotide sequence ID" value="NZ_JABCSC020000007.1"/>
</dbReference>
<comment type="similarity">
    <text evidence="2">Belongs to the polysaccharide lyase 1 family.</text>
</comment>
<dbReference type="GO" id="GO:0016829">
    <property type="term" value="F:lyase activity"/>
    <property type="evidence" value="ECO:0007669"/>
    <property type="project" value="UniProtKB-KW"/>
</dbReference>
<keyword evidence="5" id="KW-1185">Reference proteome</keyword>
<proteinExistence type="inferred from homology"/>
<evidence type="ECO:0000313" key="4">
    <source>
        <dbReference type="EMBL" id="NSL57071.1"/>
    </source>
</evidence>
<gene>
    <name evidence="4" type="ORF">HJ583_018750</name>
</gene>
<evidence type="ECO:0000313" key="5">
    <source>
        <dbReference type="Proteomes" id="UP000778523"/>
    </source>
</evidence>
<keyword evidence="2" id="KW-0624">Polysaccharide degradation</keyword>
<evidence type="ECO:0000256" key="2">
    <source>
        <dbReference type="RuleBase" id="RU361173"/>
    </source>
</evidence>
<dbReference type="SMART" id="SM00656">
    <property type="entry name" value="Amb_all"/>
    <property type="match status" value="1"/>
</dbReference>
<dbReference type="Proteomes" id="UP000778523">
    <property type="component" value="Unassembled WGS sequence"/>
</dbReference>
<dbReference type="EMBL" id="JABCSC020000007">
    <property type="protein sequence ID" value="NSL57071.1"/>
    <property type="molecule type" value="Genomic_DNA"/>
</dbReference>
<dbReference type="Pfam" id="PF00544">
    <property type="entry name" value="Pectate_lyase_4"/>
    <property type="match status" value="2"/>
</dbReference>
<keyword evidence="2" id="KW-0964">Secreted</keyword>
<name>A0ABX2IS12_9RHOO</name>
<dbReference type="InterPro" id="IPR045032">
    <property type="entry name" value="PEL"/>
</dbReference>
<comment type="subcellular location">
    <subcellularLocation>
        <location evidence="2">Secreted</location>
    </subcellularLocation>
</comment>
<dbReference type="PANTHER" id="PTHR31683">
    <property type="entry name" value="PECTATE LYASE 18-RELATED"/>
    <property type="match status" value="1"/>
</dbReference>